<name>A0A9X2FE41_9BACT</name>
<protein>
    <submittedName>
        <fullName evidence="2">DUF1801 domain-containing protein</fullName>
    </submittedName>
</protein>
<dbReference type="RefSeq" id="WP_252854469.1">
    <property type="nucleotide sequence ID" value="NZ_JAMXLR010000072.1"/>
</dbReference>
<dbReference type="InterPro" id="IPR042216">
    <property type="entry name" value="MitoNEET_CISD"/>
</dbReference>
<keyword evidence="3" id="KW-1185">Reference proteome</keyword>
<evidence type="ECO:0000313" key="3">
    <source>
        <dbReference type="Proteomes" id="UP001155241"/>
    </source>
</evidence>
<dbReference type="InterPro" id="IPR016786">
    <property type="entry name" value="YdeI_bac"/>
</dbReference>
<dbReference type="Pfam" id="PF13376">
    <property type="entry name" value="OmdA"/>
    <property type="match status" value="1"/>
</dbReference>
<evidence type="ECO:0000313" key="2">
    <source>
        <dbReference type="EMBL" id="MCO6046357.1"/>
    </source>
</evidence>
<dbReference type="EMBL" id="JAMXLR010000072">
    <property type="protein sequence ID" value="MCO6046357.1"/>
    <property type="molecule type" value="Genomic_DNA"/>
</dbReference>
<dbReference type="SUPFAM" id="SSF159888">
    <property type="entry name" value="YdhG-like"/>
    <property type="match status" value="1"/>
</dbReference>
<accession>A0A9X2FE41</accession>
<comment type="caution">
    <text evidence="2">The sequence shown here is derived from an EMBL/GenBank/DDBJ whole genome shotgun (WGS) entry which is preliminary data.</text>
</comment>
<dbReference type="Pfam" id="PF08818">
    <property type="entry name" value="DUF1801"/>
    <property type="match status" value="1"/>
</dbReference>
<gene>
    <name evidence="2" type="ORF">NG895_20855</name>
</gene>
<dbReference type="Gene3D" id="3.40.5.90">
    <property type="entry name" value="CDGSH iron-sulfur domain, mitoNEET-type"/>
    <property type="match status" value="1"/>
</dbReference>
<dbReference type="PIRSF" id="PIRSF021308">
    <property type="entry name" value="UCP021308"/>
    <property type="match status" value="1"/>
</dbReference>
<feature type="domain" description="YdhG-like" evidence="1">
    <location>
        <begin position="18"/>
        <end position="115"/>
    </location>
</feature>
<reference evidence="2" key="1">
    <citation type="submission" date="2022-06" db="EMBL/GenBank/DDBJ databases">
        <title>Aeoliella straminimaris, a novel planctomycete from sediments.</title>
        <authorList>
            <person name="Vitorino I.R."/>
            <person name="Lage O.M."/>
        </authorList>
    </citation>
    <scope>NUCLEOTIDE SEQUENCE</scope>
    <source>
        <strain evidence="2">ICT_H6.2</strain>
    </source>
</reference>
<evidence type="ECO:0000259" key="1">
    <source>
        <dbReference type="Pfam" id="PF08818"/>
    </source>
</evidence>
<dbReference type="InterPro" id="IPR014922">
    <property type="entry name" value="YdhG-like"/>
</dbReference>
<dbReference type="AlphaFoldDB" id="A0A9X2FE41"/>
<dbReference type="Gene3D" id="3.90.1150.200">
    <property type="match status" value="1"/>
</dbReference>
<dbReference type="Proteomes" id="UP001155241">
    <property type="component" value="Unassembled WGS sequence"/>
</dbReference>
<proteinExistence type="predicted"/>
<organism evidence="2 3">
    <name type="scientific">Aeoliella straminimaris</name>
    <dbReference type="NCBI Taxonomy" id="2954799"/>
    <lineage>
        <taxon>Bacteria</taxon>
        <taxon>Pseudomonadati</taxon>
        <taxon>Planctomycetota</taxon>
        <taxon>Planctomycetia</taxon>
        <taxon>Pirellulales</taxon>
        <taxon>Lacipirellulaceae</taxon>
        <taxon>Aeoliella</taxon>
    </lineage>
</organism>
<sequence>MNDTDSKVDEYFRNAKQWSKEMEELREVVLQCDLKEELKWRAPCYTYQGSNIAMIGGFKEYFCLSFFKGALLKDSKGVLVKQGENSRSARIVKFADAAEVTKLAATVKRYLREAIEVEKSGLKVESVPAGEIAIPEELQAAWNEDREFEKAFKSLTPGRQRAYVMHFAAAKQSRTRNSRIEKYRERIIDGKGINDCVCGLSKRMPGCDGSHKFA</sequence>